<gene>
    <name evidence="2" type="ORF">Cabys_87</name>
    <name evidence="3" type="ORF">Calab_0868</name>
</gene>
<dbReference type="STRING" id="880073.Cabys_87"/>
<dbReference type="EMBL" id="CM001402">
    <property type="protein sequence ID" value="EHO40505.1"/>
    <property type="molecule type" value="Genomic_DNA"/>
</dbReference>
<dbReference type="KEGG" id="caby:Cabys_87"/>
<evidence type="ECO:0000313" key="5">
    <source>
        <dbReference type="Proteomes" id="UP000183868"/>
    </source>
</evidence>
<protein>
    <submittedName>
        <fullName evidence="2">Uncharacterized conserved protein, DUF362 family</fullName>
    </submittedName>
</protein>
<evidence type="ECO:0000259" key="1">
    <source>
        <dbReference type="Pfam" id="PF04015"/>
    </source>
</evidence>
<dbReference type="Proteomes" id="UP000004671">
    <property type="component" value="Chromosome"/>
</dbReference>
<dbReference type="AlphaFoldDB" id="H1XUK6"/>
<dbReference type="eggNOG" id="COG2006">
    <property type="taxonomic scope" value="Bacteria"/>
</dbReference>
<keyword evidence="4" id="KW-1185">Reference proteome</keyword>
<evidence type="ECO:0000313" key="4">
    <source>
        <dbReference type="Proteomes" id="UP000004671"/>
    </source>
</evidence>
<name>H1XUK6_CALAY</name>
<dbReference type="HOGENOM" id="CLU_061159_0_0_0"/>
<dbReference type="InParanoid" id="H1XUK6"/>
<dbReference type="EMBL" id="CP018099">
    <property type="protein sequence ID" value="APF16838.1"/>
    <property type="molecule type" value="Genomic_DNA"/>
</dbReference>
<dbReference type="InterPro" id="IPR007160">
    <property type="entry name" value="DUF362"/>
</dbReference>
<dbReference type="PaxDb" id="880073-Calab_0868"/>
<evidence type="ECO:0000313" key="2">
    <source>
        <dbReference type="EMBL" id="APF16838.1"/>
    </source>
</evidence>
<dbReference type="OrthoDB" id="242830at2"/>
<feature type="domain" description="DUF362" evidence="1">
    <location>
        <begin position="86"/>
        <end position="274"/>
    </location>
</feature>
<reference evidence="3 4" key="1">
    <citation type="submission" date="2011-09" db="EMBL/GenBank/DDBJ databases">
        <title>The permanent draft genome of Caldithrix abyssi DSM 13497.</title>
        <authorList>
            <consortium name="US DOE Joint Genome Institute (JGI-PGF)"/>
            <person name="Lucas S."/>
            <person name="Han J."/>
            <person name="Lapidus A."/>
            <person name="Bruce D."/>
            <person name="Goodwin L."/>
            <person name="Pitluck S."/>
            <person name="Peters L."/>
            <person name="Kyrpides N."/>
            <person name="Mavromatis K."/>
            <person name="Ivanova N."/>
            <person name="Mikhailova N."/>
            <person name="Chertkov O."/>
            <person name="Detter J.C."/>
            <person name="Tapia R."/>
            <person name="Han C."/>
            <person name="Land M."/>
            <person name="Hauser L."/>
            <person name="Markowitz V."/>
            <person name="Cheng J.-F."/>
            <person name="Hugenholtz P."/>
            <person name="Woyke T."/>
            <person name="Wu D."/>
            <person name="Spring S."/>
            <person name="Brambilla E."/>
            <person name="Klenk H.-P."/>
            <person name="Eisen J.A."/>
        </authorList>
    </citation>
    <scope>NUCLEOTIDE SEQUENCE [LARGE SCALE GENOMIC DNA]</scope>
    <source>
        <strain evidence="3 4">DSM 13497</strain>
    </source>
</reference>
<dbReference type="Pfam" id="PF04015">
    <property type="entry name" value="DUF362"/>
    <property type="match status" value="1"/>
</dbReference>
<dbReference type="RefSeq" id="WP_006927502.1">
    <property type="nucleotide sequence ID" value="NZ_CM001402.1"/>
</dbReference>
<accession>H1XUK6</accession>
<evidence type="ECO:0000313" key="3">
    <source>
        <dbReference type="EMBL" id="EHO40505.1"/>
    </source>
</evidence>
<reference evidence="2 5" key="2">
    <citation type="submission" date="2016-11" db="EMBL/GenBank/DDBJ databases">
        <title>Genomic analysis of Caldithrix abyssi and proposal of a novel bacterial phylum Caldithrichaeota.</title>
        <authorList>
            <person name="Kublanov I."/>
            <person name="Sigalova O."/>
            <person name="Gavrilov S."/>
            <person name="Lebedinsky A."/>
            <person name="Ivanova N."/>
            <person name="Daum C."/>
            <person name="Reddy T."/>
            <person name="Klenk H.P."/>
            <person name="Goker M."/>
            <person name="Reva O."/>
            <person name="Miroshnichenko M."/>
            <person name="Kyprides N."/>
            <person name="Woyke T."/>
            <person name="Gelfand M."/>
        </authorList>
    </citation>
    <scope>NUCLEOTIDE SEQUENCE [LARGE SCALE GENOMIC DNA]</scope>
    <source>
        <strain evidence="2 5">LF13</strain>
    </source>
</reference>
<sequence length="322" mass="36023" precursor="true">MNRRNFLKRGLIVSGAVWLSGKRAVRAASQKSKVIIAQNSKVLAQQQVRGDVLLSLLDNAMQSYFDCDHPVRAWQKVARTGEVIGLKINCLSGAGSTHHELVEAIVERLQQAGIKPYNIIIWDRLNKDLEDCKFKINYRGKGVKCFGNDAVGFYPELQVFGQAGSLVSRIVTDLCDGIINVALLRDHSIAGISVALKNMFGAIHNPNKYHLNAGNPFIADVNAFPMIRSKIRLHIVDALEGQYHGGPAFMPQWRWPFAGIMLSQDPVATDAVAWQIIEQKRKEKGLPPLKQENREPRYIFTAGDAEHRLGHFDKNKIETVHI</sequence>
<dbReference type="Proteomes" id="UP000183868">
    <property type="component" value="Chromosome"/>
</dbReference>
<organism evidence="3 4">
    <name type="scientific">Caldithrix abyssi DSM 13497</name>
    <dbReference type="NCBI Taxonomy" id="880073"/>
    <lineage>
        <taxon>Bacteria</taxon>
        <taxon>Pseudomonadati</taxon>
        <taxon>Calditrichota</taxon>
        <taxon>Calditrichia</taxon>
        <taxon>Calditrichales</taxon>
        <taxon>Calditrichaceae</taxon>
        <taxon>Caldithrix</taxon>
    </lineage>
</organism>
<proteinExistence type="predicted"/>